<reference evidence="2" key="1">
    <citation type="journal article" date="2019" name="bioRxiv">
        <title>The Genome of the Zebra Mussel, Dreissena polymorpha: A Resource for Invasive Species Research.</title>
        <authorList>
            <person name="McCartney M.A."/>
            <person name="Auch B."/>
            <person name="Kono T."/>
            <person name="Mallez S."/>
            <person name="Zhang Y."/>
            <person name="Obille A."/>
            <person name="Becker A."/>
            <person name="Abrahante J.E."/>
            <person name="Garbe J."/>
            <person name="Badalamenti J.P."/>
            <person name="Herman A."/>
            <person name="Mangelson H."/>
            <person name="Liachko I."/>
            <person name="Sullivan S."/>
            <person name="Sone E.D."/>
            <person name="Koren S."/>
            <person name="Silverstein K.A.T."/>
            <person name="Beckman K.B."/>
            <person name="Gohl D.M."/>
        </authorList>
    </citation>
    <scope>NUCLEOTIDE SEQUENCE</scope>
    <source>
        <strain evidence="2">Duluth1</strain>
        <tissue evidence="2">Whole animal</tissue>
    </source>
</reference>
<reference evidence="2" key="2">
    <citation type="submission" date="2020-11" db="EMBL/GenBank/DDBJ databases">
        <authorList>
            <person name="McCartney M.A."/>
            <person name="Auch B."/>
            <person name="Kono T."/>
            <person name="Mallez S."/>
            <person name="Becker A."/>
            <person name="Gohl D.M."/>
            <person name="Silverstein K.A.T."/>
            <person name="Koren S."/>
            <person name="Bechman K.B."/>
            <person name="Herman A."/>
            <person name="Abrahante J.E."/>
            <person name="Garbe J."/>
        </authorList>
    </citation>
    <scope>NUCLEOTIDE SEQUENCE</scope>
    <source>
        <strain evidence="2">Duluth1</strain>
        <tissue evidence="2">Whole animal</tissue>
    </source>
</reference>
<proteinExistence type="predicted"/>
<evidence type="ECO:0000313" key="3">
    <source>
        <dbReference type="Proteomes" id="UP000828390"/>
    </source>
</evidence>
<comment type="caution">
    <text evidence="2">The sequence shown here is derived from an EMBL/GenBank/DDBJ whole genome shotgun (WGS) entry which is preliminary data.</text>
</comment>
<evidence type="ECO:0000313" key="2">
    <source>
        <dbReference type="EMBL" id="KAH3832836.1"/>
    </source>
</evidence>
<gene>
    <name evidence="1" type="ORF">DPMN_106056</name>
    <name evidence="2" type="ORF">DPMN_106132</name>
</gene>
<protein>
    <submittedName>
        <fullName evidence="2">Uncharacterized protein</fullName>
    </submittedName>
</protein>
<dbReference type="EMBL" id="JAIWYP010000004">
    <property type="protein sequence ID" value="KAH3832836.1"/>
    <property type="molecule type" value="Genomic_DNA"/>
</dbReference>
<sequence length="62" mass="6567">MIPTNPRADCMHNCKCHGPTMDAIFASCHPVRDANSGPLTNKASAPPSELIGPLTQLITIPL</sequence>
<name>A0A9D4K4E9_DREPO</name>
<dbReference type="EMBL" id="JAIWYP010000004">
    <property type="protein sequence ID" value="KAH3832761.1"/>
    <property type="molecule type" value="Genomic_DNA"/>
</dbReference>
<keyword evidence="3" id="KW-1185">Reference proteome</keyword>
<organism evidence="2 3">
    <name type="scientific">Dreissena polymorpha</name>
    <name type="common">Zebra mussel</name>
    <name type="synonym">Mytilus polymorpha</name>
    <dbReference type="NCBI Taxonomy" id="45954"/>
    <lineage>
        <taxon>Eukaryota</taxon>
        <taxon>Metazoa</taxon>
        <taxon>Spiralia</taxon>
        <taxon>Lophotrochozoa</taxon>
        <taxon>Mollusca</taxon>
        <taxon>Bivalvia</taxon>
        <taxon>Autobranchia</taxon>
        <taxon>Heteroconchia</taxon>
        <taxon>Euheterodonta</taxon>
        <taxon>Imparidentia</taxon>
        <taxon>Neoheterodontei</taxon>
        <taxon>Myida</taxon>
        <taxon>Dreissenoidea</taxon>
        <taxon>Dreissenidae</taxon>
        <taxon>Dreissena</taxon>
    </lineage>
</organism>
<accession>A0A9D4K4E9</accession>
<evidence type="ECO:0000313" key="1">
    <source>
        <dbReference type="EMBL" id="KAH3832761.1"/>
    </source>
</evidence>
<dbReference type="AlphaFoldDB" id="A0A9D4K4E9"/>
<dbReference type="Proteomes" id="UP000828390">
    <property type="component" value="Unassembled WGS sequence"/>
</dbReference>